<evidence type="ECO:0000259" key="4">
    <source>
        <dbReference type="PROSITE" id="PS50011"/>
    </source>
</evidence>
<dbReference type="Pfam" id="PF07714">
    <property type="entry name" value="PK_Tyr_Ser-Thr"/>
    <property type="match status" value="1"/>
</dbReference>
<dbReference type="SUPFAM" id="SSF52058">
    <property type="entry name" value="L domain-like"/>
    <property type="match status" value="7"/>
</dbReference>
<keyword evidence="2" id="KW-0433">Leucine-rich repeat</keyword>
<dbReference type="Gene3D" id="1.10.8.430">
    <property type="entry name" value="Helical domain of apoptotic protease-activating factors"/>
    <property type="match status" value="2"/>
</dbReference>
<dbReference type="EMBL" id="OZ020099">
    <property type="protein sequence ID" value="CAK9272591.1"/>
    <property type="molecule type" value="Genomic_DNA"/>
</dbReference>
<dbReference type="Gene3D" id="3.80.10.10">
    <property type="entry name" value="Ribonuclease Inhibitor"/>
    <property type="match status" value="9"/>
</dbReference>
<dbReference type="SUPFAM" id="SSF52200">
    <property type="entry name" value="Toll/Interleukin receptor TIR domain"/>
    <property type="match status" value="2"/>
</dbReference>
<evidence type="ECO:0000259" key="5">
    <source>
        <dbReference type="PROSITE" id="PS50104"/>
    </source>
</evidence>
<dbReference type="PANTHER" id="PTHR11017">
    <property type="entry name" value="LEUCINE-RICH REPEAT-CONTAINING PROTEIN"/>
    <property type="match status" value="1"/>
</dbReference>
<dbReference type="Pfam" id="PF00931">
    <property type="entry name" value="NB-ARC"/>
    <property type="match status" value="2"/>
</dbReference>
<dbReference type="PANTHER" id="PTHR11017:SF385">
    <property type="entry name" value="DISEASE RESISTANCE PROTEIN (TIR-NBS-LRR CLASS)-RELATED"/>
    <property type="match status" value="1"/>
</dbReference>
<feature type="domain" description="TIR" evidence="5">
    <location>
        <begin position="1327"/>
        <end position="1490"/>
    </location>
</feature>
<dbReference type="SUPFAM" id="SSF52540">
    <property type="entry name" value="P-loop containing nucleoside triphosphate hydrolases"/>
    <property type="match status" value="2"/>
</dbReference>
<dbReference type="SUPFAM" id="SSF56112">
    <property type="entry name" value="Protein kinase-like (PK-like)"/>
    <property type="match status" value="1"/>
</dbReference>
<dbReference type="InterPro" id="IPR055414">
    <property type="entry name" value="LRR_R13L4/SHOC2-like"/>
</dbReference>
<dbReference type="InterPro" id="IPR000157">
    <property type="entry name" value="TIR_dom"/>
</dbReference>
<keyword evidence="7" id="KW-1185">Reference proteome</keyword>
<dbReference type="PROSITE" id="PS50011">
    <property type="entry name" value="PROTEIN_KINASE_DOM"/>
    <property type="match status" value="1"/>
</dbReference>
<accession>A0ABP0X3K7</accession>
<dbReference type="InterPro" id="IPR011009">
    <property type="entry name" value="Kinase-like_dom_sf"/>
</dbReference>
<dbReference type="SMART" id="SM00255">
    <property type="entry name" value="TIR"/>
    <property type="match status" value="2"/>
</dbReference>
<proteinExistence type="inferred from homology"/>
<dbReference type="SMART" id="SM00367">
    <property type="entry name" value="LRR_CC"/>
    <property type="match status" value="13"/>
</dbReference>
<dbReference type="InterPro" id="IPR044974">
    <property type="entry name" value="Disease_R_plants"/>
</dbReference>
<keyword evidence="3" id="KW-0677">Repeat</keyword>
<dbReference type="InterPro" id="IPR006553">
    <property type="entry name" value="Leu-rich_rpt_Cys-con_subtyp"/>
</dbReference>
<evidence type="ECO:0008006" key="8">
    <source>
        <dbReference type="Google" id="ProtNLM"/>
    </source>
</evidence>
<evidence type="ECO:0000313" key="7">
    <source>
        <dbReference type="Proteomes" id="UP001497444"/>
    </source>
</evidence>
<dbReference type="InterPro" id="IPR002182">
    <property type="entry name" value="NB-ARC"/>
</dbReference>
<dbReference type="SMART" id="SM00220">
    <property type="entry name" value="S_TKc"/>
    <property type="match status" value="1"/>
</dbReference>
<dbReference type="Pfam" id="PF23282">
    <property type="entry name" value="WHD_ROQ1"/>
    <property type="match status" value="2"/>
</dbReference>
<dbReference type="Pfam" id="PF23598">
    <property type="entry name" value="LRR_14"/>
    <property type="match status" value="6"/>
</dbReference>
<dbReference type="InterPro" id="IPR027417">
    <property type="entry name" value="P-loop_NTPase"/>
</dbReference>
<evidence type="ECO:0000313" key="6">
    <source>
        <dbReference type="EMBL" id="CAK9272591.1"/>
    </source>
</evidence>
<dbReference type="InterPro" id="IPR000719">
    <property type="entry name" value="Prot_kinase_dom"/>
</dbReference>
<name>A0ABP0X3K7_9BRYO</name>
<feature type="domain" description="Protein kinase" evidence="4">
    <location>
        <begin position="3004"/>
        <end position="3291"/>
    </location>
</feature>
<dbReference type="Gene3D" id="3.40.50.10140">
    <property type="entry name" value="Toll/interleukin-1 receptor homology (TIR) domain"/>
    <property type="match status" value="2"/>
</dbReference>
<comment type="similarity">
    <text evidence="1">Belongs to the protein kinase superfamily. TKL Ser/Thr protein kinase family. ROCO subfamily.</text>
</comment>
<reference evidence="6" key="1">
    <citation type="submission" date="2024-02" db="EMBL/GenBank/DDBJ databases">
        <authorList>
            <consortium name="ELIXIR-Norway"/>
            <consortium name="Elixir Norway"/>
        </authorList>
    </citation>
    <scope>NUCLEOTIDE SEQUENCE</scope>
</reference>
<sequence>MDAPSVAPEVQVSPVPEDVRPLPPTVSYDIQSLGKYDVFLNHRGPDVKDTFVAHLNDALCAAGFHPFLDAKSLIKGKHPYNSINEALSGVGLHVAIFSKGYAESKYCLDELHDMLESGKLILPVFYGVEVENLCRPYDGPFAAGLRKHKKRGRHQDVERWETALAKVADLQGFRLAEFNGDEAQLKRRIVLAVQRALPARRLQQVAPHRVGLEESLKVVIKKLNLTGDSVGIIGVFGMGGIGKTTLVREVYNHFAMEKRFEEQSFLKDVRSITDPLDLQKQLVYDLLQGDLQSSEKFSYWFDRFMRRKVLIVVDDIDHRSQFDVLIPHIDKLARGSRILVTSRDQNVLTNIMRGDGHLTAMHEVELMSPHDSYRLFNWHAFYNEKASDGFQDLARKVADACCRLPLALEVIGAFLFDKKRPEDRDCWHQATETLRANGDILNKLKISYDGLSSDESRLMFTDIACFLIGKDEQMAMQIFESCISYTGPQVSFHALMDKSLVTLDSDRRIRMHDLLRDMGRNVVTKQSQIEGQRSHLWDPAMAERVLRKNQGTDTVRGLSVAGAKDGAAWKAETYTRMSELHFLILDHCQVKGDFSTWSKELRWLQWWSLPLSELPPTLSLLNLSVLDLTGSKSFPCKELRMLILKDCTALKELPQTIGKLSRLKNLDVQGCSTLKALPDSMGELMELTQLNLSNCTTLERLPDTICLLSKLQKLWLINCTELEFLPTEFGKLQRLDEFWADATSLSRLPHSFSQLSNLENLHLHKCEEIQELPSMSGLVKLKLFHMGHIGVQTLPEDFGHLQNLVELHLYGCKNLQTLPQSFGLLQLQRLQMNDNPKLEMLPEGFGRLKSLVDLHIGNNSILSLPLSELPLNLSFPCKELRMLILKDCTAIEELPQTIGKLSRLKNLDVQGCSTLKALPDSMGELMELTQLNLSNCTTLERLPDTICLLTKLEKLWLVNCTKLKFLPKEFGKLQRLDEFWADTTSLSRLPHSFSQLSNLEDLHLRKCENIQELPSMSGLFPCKELRMLILKDCTALKELPQTIGKLSRLKNLDVQGCSTLKALPDSMGELMELTQLNLSNCTTLKMLPDTICLLSKLKKLWLINCMKLKFLPKEFGKLQRLDEFWADATSLSRLPHSFSQLSNLEDLHLHKCEKIQELPSMSGLLRMLILKDCTALKKLPQTIGKLSRLKNLDVQGCSTLKALPDSVGELVELTQLNLSNCTTLERLPDTICLLSKLKKLWLINCTELEFLPTEFGKLQRLDEFWADATSLSRLPHSFSQLSNLENLHLHKCEEIQELPSMSGLVNPVPEDVRPLPPTVSYDIQSLGKYDVFLNHRGPDVKDTFVAHLNDALCAAGFHPFLDAKSLIKGKHPYNSINQALSGVGVHVAIFSKGYAESKYCLDELHDMLESGKLILPVFYGVEVEHLCRPYDGPFAAGLRKHKKRGRHQDVERWETALAKVADLQGFRLAEFNGDEAQLKRRIVLAVQRALPARRLQQVAPHRVGLEESLKVVIKKLNLTGDSVRIIGVFGMGGIGKTTLVREVYNHFAMEKRFEEQSFLKDVRSITDPLDLQKQLVYDLLQEDLQSSEKFSYWFDCFMGRKVLIVVDDIDHRSQFDVLIPHIDKLARGSRILVTSRDQNVLTNIMRGDGHLTAMHEVELMSPHDSYRLFNWHAFYNEKASDGFQDLARKVADACCRLPLALEVIGAFLFDKKRPEDRDCWHQATETLRANGDILNKLKISYDGLSSDESRLMFTDIACFLIGKDEQMAMQIFESCISYTGPQVSFHALMDKSLVTLDSDRRIRMHDLLRDMGRNVVTKQSQIEGQRSHLWDPAMAERVLRKNQGTDTVRGLSVAGAKDGAAWKAETYTRMSELHFLILDHCQVKGDFSTWSKELRWLQWWSLPLTELPPTLSLLNLSVLDLTGSKSVTRISPKNSNDEFPCKELRMLILKDCTALEELPQTIGKLSRLKNLDVQGCSTLKALPDSVGELLELTQLNLSNCTTLEKLPDTICLLSKLEKLWLINCTELEFLPTEFGKLQRLDEFWADATSLSRLPHSFSQLSNLEDLHLCYCENIQELPSMSGLFPCKALRMLIFKDCTALEELPQTIGKLSRLKNLDVQGCSTLKALPDSVGELLELTQLNLSNCTTLEKLPDTICLLSKLEKLWLINCTELEFLPTEFGKLQRLDEFWADATSLSRLPHSFSQLSNLEDLHLCYCENIQELPSMSGLFPCKELRMLILKDCTALEELPQTIGKLSRLKNLDVQGCSTLKALPDSFPCKELRMLILKDCTALEELPQTIGKLSRLKNLDVQGCSTLKALPDSVGELLELMQLNLSNCTTLNRLPHTICRLSKLQKLWLINCRELKFLPTEFGKLQRLDEFWADATSLSRLPHSFSQLSNLEDLHLCYCENIQELPSMSGLFPCKELRMLILKDCTALEELPQTIGKLSRLKNLDVQGCSTLKALPDSMGELLELTQLNLSNCTTLNRLPHTICRLSKLQKLWLINCTKLKFLPTEFGKLQRLDEFWADATSLSRLPHSFSQLSNLEDLHLCYCENIQELPSMSGLFPCKELRMLILKDCTALEELPQTIGKLSRLKNLDVQGCSTLKALPNSVGELLELTQLNLSNCTSLNRLPDTICLLSKLEKLWLINCIELEFLPTEFGKLQRLDEFWADATSLSRLPHSFSQLSNLENLHLHKCEEIQELPSMSGLVKLKLFHMGHIGVQTLPEDFGQLQNLVELHLYGCKNLETLPQSFGLLQLQRLEMYDNPELEMPPEGFGKPKKRKHDSLFIKLKSSSGRFKQRNVDVPSTFLELGTKSLKNVENTISAQSSDSVLINQLQCDYLFHKLRESLNDAKACIDGSSPQDNKRSCCILESLAQTWKEGEILVGDCCDAQWIRVAMILANAKEHFTFLIFKLRLYMQLFQSIFKEGATKEFLIKLQDRKWSDDVKDEEFPIIDEKALEDQQRLLSRLMEVGSIDSENLIKRLNHPGKIDAWKVAHKSIQRVPRGQIGKGASAIVHEVEWLGKHFAEKCFFGPEGEHFQKEASLLAGLSHPNILPLFCLVTTANSCSFVTELMDGDLYGLMRKRLHNHEIQGAPFKLLEAIDIMLQVAEGMHYLHQKKVVHRDLKSTNILVKCDEHDGHVYAKVADFGLSKTKESSCTYSNLTMDQGTTRWMAPELFGNFDQSVPIQVCQETQHPSLSNEQISRRYPFKVDIYSFGMVCYEILTGNIPFHNINSMTEFRTKIKDGLRPDLPEQCPHQLSKLIQECYHPDPATRPSFFEICLELRHIMCSLMIGCTL</sequence>
<dbReference type="InterPro" id="IPR001245">
    <property type="entry name" value="Ser-Thr/Tyr_kinase_cat_dom"/>
</dbReference>
<dbReference type="Proteomes" id="UP001497444">
    <property type="component" value="Chromosome 4"/>
</dbReference>
<dbReference type="Gene3D" id="1.10.510.10">
    <property type="entry name" value="Transferase(Phosphotransferase) domain 1"/>
    <property type="match status" value="1"/>
</dbReference>
<dbReference type="Gene3D" id="3.40.50.300">
    <property type="entry name" value="P-loop containing nucleotide triphosphate hydrolases"/>
    <property type="match status" value="2"/>
</dbReference>
<dbReference type="InterPro" id="IPR032675">
    <property type="entry name" value="LRR_dom_sf"/>
</dbReference>
<dbReference type="PROSITE" id="PS00108">
    <property type="entry name" value="PROTEIN_KINASE_ST"/>
    <property type="match status" value="1"/>
</dbReference>
<evidence type="ECO:0000256" key="3">
    <source>
        <dbReference type="ARBA" id="ARBA00022737"/>
    </source>
</evidence>
<protein>
    <recommendedName>
        <fullName evidence="8">TIR domain-containing protein</fullName>
    </recommendedName>
</protein>
<dbReference type="PRINTS" id="PR00364">
    <property type="entry name" value="DISEASERSIST"/>
</dbReference>
<dbReference type="InterPro" id="IPR035897">
    <property type="entry name" value="Toll_tir_struct_dom_sf"/>
</dbReference>
<evidence type="ECO:0000256" key="1">
    <source>
        <dbReference type="ARBA" id="ARBA00008171"/>
    </source>
</evidence>
<dbReference type="InterPro" id="IPR058192">
    <property type="entry name" value="WHD_ROQ1-like"/>
</dbReference>
<organism evidence="6 7">
    <name type="scientific">Sphagnum jensenii</name>
    <dbReference type="NCBI Taxonomy" id="128206"/>
    <lineage>
        <taxon>Eukaryota</taxon>
        <taxon>Viridiplantae</taxon>
        <taxon>Streptophyta</taxon>
        <taxon>Embryophyta</taxon>
        <taxon>Bryophyta</taxon>
        <taxon>Sphagnophytina</taxon>
        <taxon>Sphagnopsida</taxon>
        <taxon>Sphagnales</taxon>
        <taxon>Sphagnaceae</taxon>
        <taxon>Sphagnum</taxon>
    </lineage>
</organism>
<dbReference type="InterPro" id="IPR008271">
    <property type="entry name" value="Ser/Thr_kinase_AS"/>
</dbReference>
<dbReference type="PROSITE" id="PS50104">
    <property type="entry name" value="TIR"/>
    <property type="match status" value="2"/>
</dbReference>
<dbReference type="InterPro" id="IPR042197">
    <property type="entry name" value="Apaf_helical"/>
</dbReference>
<dbReference type="CDD" id="cd13999">
    <property type="entry name" value="STKc_MAP3K-like"/>
    <property type="match status" value="1"/>
</dbReference>
<dbReference type="Pfam" id="PF01582">
    <property type="entry name" value="TIR"/>
    <property type="match status" value="2"/>
</dbReference>
<feature type="domain" description="TIR" evidence="5">
    <location>
        <begin position="34"/>
        <end position="197"/>
    </location>
</feature>
<gene>
    <name evidence="6" type="ORF">CSSPJE1EN1_LOCUS18069</name>
</gene>
<evidence type="ECO:0000256" key="2">
    <source>
        <dbReference type="ARBA" id="ARBA00022614"/>
    </source>
</evidence>